<name>A0A7S1VAH2_9STRA</name>
<evidence type="ECO:0000256" key="1">
    <source>
        <dbReference type="SAM" id="MobiDB-lite"/>
    </source>
</evidence>
<accession>A0A7S1VAH2</accession>
<feature type="region of interest" description="Disordered" evidence="1">
    <location>
        <begin position="331"/>
        <end position="518"/>
    </location>
</feature>
<feature type="compositionally biased region" description="Low complexity" evidence="1">
    <location>
        <begin position="355"/>
        <end position="364"/>
    </location>
</feature>
<dbReference type="PANTHER" id="PTHR48125:SF12">
    <property type="entry name" value="AT HOOK TRANSCRIPTION FACTOR FAMILY-RELATED"/>
    <property type="match status" value="1"/>
</dbReference>
<dbReference type="EMBL" id="HBGK01034942">
    <property type="protein sequence ID" value="CAD9293437.1"/>
    <property type="molecule type" value="Transcribed_RNA"/>
</dbReference>
<organism evidence="2">
    <name type="scientific">Grammatophora oceanica</name>
    <dbReference type="NCBI Taxonomy" id="210454"/>
    <lineage>
        <taxon>Eukaryota</taxon>
        <taxon>Sar</taxon>
        <taxon>Stramenopiles</taxon>
        <taxon>Ochrophyta</taxon>
        <taxon>Bacillariophyta</taxon>
        <taxon>Fragilariophyceae</taxon>
        <taxon>Fragilariophycidae</taxon>
        <taxon>Rhabdonematales</taxon>
        <taxon>Grammatophoraceae</taxon>
        <taxon>Grammatophora</taxon>
    </lineage>
</organism>
<feature type="region of interest" description="Disordered" evidence="1">
    <location>
        <begin position="1"/>
        <end position="229"/>
    </location>
</feature>
<feature type="compositionally biased region" description="Pro residues" evidence="1">
    <location>
        <begin position="124"/>
        <end position="189"/>
    </location>
</feature>
<dbReference type="PANTHER" id="PTHR48125">
    <property type="entry name" value="LP07818P1"/>
    <property type="match status" value="1"/>
</dbReference>
<dbReference type="AlphaFoldDB" id="A0A7S1VAH2"/>
<feature type="compositionally biased region" description="Acidic residues" evidence="1">
    <location>
        <begin position="207"/>
        <end position="221"/>
    </location>
</feature>
<feature type="compositionally biased region" description="Low complexity" evidence="1">
    <location>
        <begin position="409"/>
        <end position="425"/>
    </location>
</feature>
<protein>
    <submittedName>
        <fullName evidence="2">Uncharacterized protein</fullName>
    </submittedName>
</protein>
<sequence>MSEGWGQRSPKRTPGGEGDDGQVKQEPKTEHHEGAAAGQGPPPMGAQAPPPGGPPTAPPEHGAPPPWARAPPPPGAAPPPGHPGMPPHPGYPPEAYPPPGAGGMPPPQYAPPPDQAAAAAAGYPPMPPGYGQWPPPQQAYGPPPPMPGQPHMYPPPPPGYYPPYPPYPHSPHHPMPPPYAHPDSLPPPHYYDMPPGGHRAYGHPGEEQPEEGEEEEDEDGGEIGTYSRLKMYVKPKVPTRQEILDRRARKNAQSRARAARLRERISEIKVKPEEERTEEERGLYEQFEGRRQRKNDRSRERAIEKKTEIERILNKPERKRTKLEKQFLETALSAKQRKNEGDRIRRQRIKAMNKAQQAAARAAAGLKPVGGPPRPYGQGMPEIPMSPLHQGQYGAGVPQMGYPSPPSRQPQSQGEGPPGDQQGQSEEARVAGNLPMPFVPPSQQYDQGGGGGDGDPPSGDRGQYSTNVEERRNPDGSVSISIGRMGGENRSPDMMLYNDNGEPQEGEPANNGDAEQQE</sequence>
<gene>
    <name evidence="2" type="ORF">GOCE00092_LOCUS18042</name>
</gene>
<reference evidence="2" key="1">
    <citation type="submission" date="2021-01" db="EMBL/GenBank/DDBJ databases">
        <authorList>
            <person name="Corre E."/>
            <person name="Pelletier E."/>
            <person name="Niang G."/>
            <person name="Scheremetjew M."/>
            <person name="Finn R."/>
            <person name="Kale V."/>
            <person name="Holt S."/>
            <person name="Cochrane G."/>
            <person name="Meng A."/>
            <person name="Brown T."/>
            <person name="Cohen L."/>
        </authorList>
    </citation>
    <scope>NUCLEOTIDE SEQUENCE</scope>
    <source>
        <strain evidence="2">CCMP 410</strain>
    </source>
</reference>
<feature type="compositionally biased region" description="Pro residues" evidence="1">
    <location>
        <begin position="40"/>
        <end position="114"/>
    </location>
</feature>
<feature type="compositionally biased region" description="Basic and acidic residues" evidence="1">
    <location>
        <begin position="21"/>
        <end position="34"/>
    </location>
</feature>
<evidence type="ECO:0000313" key="2">
    <source>
        <dbReference type="EMBL" id="CAD9293437.1"/>
    </source>
</evidence>
<proteinExistence type="predicted"/>